<gene>
    <name evidence="1" type="ORF">SDJN03_18033</name>
</gene>
<dbReference type="Proteomes" id="UP000685013">
    <property type="component" value="Chromosome 12"/>
</dbReference>
<dbReference type="AlphaFoldDB" id="A0AAV6MPC9"/>
<feature type="non-terminal residue" evidence="1">
    <location>
        <position position="1"/>
    </location>
</feature>
<comment type="caution">
    <text evidence="1">The sequence shown here is derived from an EMBL/GenBank/DDBJ whole genome shotgun (WGS) entry which is preliminary data.</text>
</comment>
<name>A0AAV6MPC9_9ROSI</name>
<accession>A0AAV6MPC9</accession>
<dbReference type="EMBL" id="JAGKQH010000012">
    <property type="protein sequence ID" value="KAG6585300.1"/>
    <property type="molecule type" value="Genomic_DNA"/>
</dbReference>
<evidence type="ECO:0000313" key="1">
    <source>
        <dbReference type="EMBL" id="KAG6585300.1"/>
    </source>
</evidence>
<keyword evidence="2" id="KW-1185">Reference proteome</keyword>
<proteinExistence type="predicted"/>
<organism evidence="1 2">
    <name type="scientific">Cucurbita argyrosperma subsp. sororia</name>
    <dbReference type="NCBI Taxonomy" id="37648"/>
    <lineage>
        <taxon>Eukaryota</taxon>
        <taxon>Viridiplantae</taxon>
        <taxon>Streptophyta</taxon>
        <taxon>Embryophyta</taxon>
        <taxon>Tracheophyta</taxon>
        <taxon>Spermatophyta</taxon>
        <taxon>Magnoliopsida</taxon>
        <taxon>eudicotyledons</taxon>
        <taxon>Gunneridae</taxon>
        <taxon>Pentapetalae</taxon>
        <taxon>rosids</taxon>
        <taxon>fabids</taxon>
        <taxon>Cucurbitales</taxon>
        <taxon>Cucurbitaceae</taxon>
        <taxon>Cucurbiteae</taxon>
        <taxon>Cucurbita</taxon>
    </lineage>
</organism>
<protein>
    <submittedName>
        <fullName evidence="1">Uncharacterized protein</fullName>
    </submittedName>
</protein>
<reference evidence="1 2" key="1">
    <citation type="journal article" date="2021" name="Hortic Res">
        <title>The domestication of Cucurbita argyrosperma as revealed by the genome of its wild relative.</title>
        <authorList>
            <person name="Barrera-Redondo J."/>
            <person name="Sanchez-de la Vega G."/>
            <person name="Aguirre-Liguori J.A."/>
            <person name="Castellanos-Morales G."/>
            <person name="Gutierrez-Guerrero Y.T."/>
            <person name="Aguirre-Dugua X."/>
            <person name="Aguirre-Planter E."/>
            <person name="Tenaillon M.I."/>
            <person name="Lira-Saade R."/>
            <person name="Eguiarte L.E."/>
        </authorList>
    </citation>
    <scope>NUCLEOTIDE SEQUENCE [LARGE SCALE GENOMIC DNA]</scope>
    <source>
        <strain evidence="1">JBR-2021</strain>
    </source>
</reference>
<evidence type="ECO:0000313" key="2">
    <source>
        <dbReference type="Proteomes" id="UP000685013"/>
    </source>
</evidence>
<sequence>MGRLGKEIDVGGVSDRLEAVHECQFIGTRKGKLLAVETEFLSAVSSCREAASGGGISLVGGGGEFMVRERKEWRRFVELSHGAPGLKSMPPLLAHAQPAAASWKWPIALKSIRLVRVPQYLR</sequence>